<dbReference type="Gene3D" id="3.40.190.10">
    <property type="entry name" value="Periplasmic binding protein-like II"/>
    <property type="match status" value="1"/>
</dbReference>
<dbReference type="Gene3D" id="2.60.40.10">
    <property type="entry name" value="Immunoglobulins"/>
    <property type="match status" value="2"/>
</dbReference>
<keyword evidence="4" id="KW-1185">Reference proteome</keyword>
<comment type="caution">
    <text evidence="3">The sequence shown here is derived from an EMBL/GenBank/DDBJ whole genome shotgun (WGS) entry which is preliminary data.</text>
</comment>
<reference evidence="3 4" key="1">
    <citation type="submission" date="2023-06" db="EMBL/GenBank/DDBJ databases">
        <title>Cellulomonas sp. MW4 Whole genome sequence.</title>
        <authorList>
            <person name="Park S."/>
        </authorList>
    </citation>
    <scope>NUCLEOTIDE SEQUENCE [LARGE SCALE GENOMIC DNA]</scope>
    <source>
        <strain evidence="3 4">MW4</strain>
    </source>
</reference>
<protein>
    <submittedName>
        <fullName evidence="3">Ig-like domain repeat protein</fullName>
    </submittedName>
</protein>
<dbReference type="InterPro" id="IPR032109">
    <property type="entry name" value="Big_3_5"/>
</dbReference>
<proteinExistence type="predicted"/>
<keyword evidence="1" id="KW-0732">Signal</keyword>
<evidence type="ECO:0000313" key="3">
    <source>
        <dbReference type="EMBL" id="MDM7855519.1"/>
    </source>
</evidence>
<name>A0ABT7SH49_9CELL</name>
<dbReference type="EMBL" id="JAUCGQ010000001">
    <property type="protein sequence ID" value="MDM7855519.1"/>
    <property type="molecule type" value="Genomic_DNA"/>
</dbReference>
<evidence type="ECO:0000259" key="2">
    <source>
        <dbReference type="Pfam" id="PF16640"/>
    </source>
</evidence>
<feature type="signal peptide" evidence="1">
    <location>
        <begin position="1"/>
        <end position="29"/>
    </location>
</feature>
<accession>A0ABT7SH49</accession>
<dbReference type="Pfam" id="PF16640">
    <property type="entry name" value="Big_3_5"/>
    <property type="match status" value="1"/>
</dbReference>
<dbReference type="InterPro" id="IPR013783">
    <property type="entry name" value="Ig-like_fold"/>
</dbReference>
<dbReference type="Proteomes" id="UP001529338">
    <property type="component" value="Unassembled WGS sequence"/>
</dbReference>
<evidence type="ECO:0000313" key="4">
    <source>
        <dbReference type="Proteomes" id="UP001529338"/>
    </source>
</evidence>
<dbReference type="SUPFAM" id="SSF53850">
    <property type="entry name" value="Periplasmic binding protein-like II"/>
    <property type="match status" value="1"/>
</dbReference>
<evidence type="ECO:0000256" key="1">
    <source>
        <dbReference type="SAM" id="SignalP"/>
    </source>
</evidence>
<organism evidence="3 4">
    <name type="scientific">Cellulomonas alba</name>
    <dbReference type="NCBI Taxonomy" id="3053467"/>
    <lineage>
        <taxon>Bacteria</taxon>
        <taxon>Bacillati</taxon>
        <taxon>Actinomycetota</taxon>
        <taxon>Actinomycetes</taxon>
        <taxon>Micrococcales</taxon>
        <taxon>Cellulomonadaceae</taxon>
        <taxon>Cellulomonas</taxon>
    </lineage>
</organism>
<sequence>MKVNAFTRIALCAGASALAIGALALPASADPAPGTFGTLVGLGSDTTQDVVNAIAAAVPNHLIASYDATKPDSSVVTRSGGTGVARANGSGAGRDLLRAAIGQTTSANVATFAGGTVAVTTADAFGKIDFARSSGGPGAADVRPDGVLTYVPFAVDAVTYAVAPNSVLPHDLTKADITAIYQGVYDRVQVVGGVSTLLHPADTAAGGARVVPITTFIPQAGSGTRSFWLGQLGITETQISSGTYPNIKDHDFTNALVEEHHGNALVSGTDDQDAGAIAPFSAGQWIAQGNGLVTDNRHGALLGATNGTEPVQGTAGSYALNSAYNAFTRPVYNIVPSRLADDPTSNIAKAFVGQTSEVCQQTSVITEYGFGLLTGAVKCGDTQTRAYQAAPSSTTVALGTLPAATVGQPATLTAALTNVSLGGGTVTFAKVAGGTATTLATVTVAANATSASASWTPSATGTSDVVAYFVPALLGVGAPDPTASKPLTVSAVPAVSSSTKVAASAKPVVGKSFTLTATVTAATYGAGKVAFYDGSKLLGSATFSTSTHRAALAVKATKTSYAVKAVYLPTTTAVVKGSTSAVVKVAVAKAKASVKLTGLTTVKHTKHASVTVTVSATGVTPTGKVVVKDGKKTIATHTLSRGKATIKLPLLKTGSHKIVVTYTGSSTVAPATSAAKTLKVTR</sequence>
<dbReference type="RefSeq" id="WP_289455350.1">
    <property type="nucleotide sequence ID" value="NZ_JAUCGQ010000001.1"/>
</dbReference>
<gene>
    <name evidence="3" type="ORF">QRT04_11320</name>
</gene>
<feature type="domain" description="Bacterial Ig-like" evidence="2">
    <location>
        <begin position="600"/>
        <end position="681"/>
    </location>
</feature>
<feature type="chain" id="PRO_5047099230" evidence="1">
    <location>
        <begin position="30"/>
        <end position="682"/>
    </location>
</feature>